<feature type="transmembrane region" description="Helical" evidence="6">
    <location>
        <begin position="341"/>
        <end position="358"/>
    </location>
</feature>
<feature type="transmembrane region" description="Helical" evidence="6">
    <location>
        <begin position="72"/>
        <end position="90"/>
    </location>
</feature>
<evidence type="ECO:0000256" key="5">
    <source>
        <dbReference type="ARBA" id="ARBA00023136"/>
    </source>
</evidence>
<sequence length="379" mass="39588">MSGRVVDRGAGRAEPPRSVNRAFRAGGGAMRQRMRLIVQWVVVLVGLNVLMWQLPALVGEADRVGASLAEVSWGWVGMAVLFGSGALVLYGELHRRLLVAGGARVPGRSVQAINFAENALSTTLPAVGNAAGFVYAAHHLRKRQVDVGLAVWSLVLAGAVATVALIALGLLAVGVAGQIPVLVAVPLATGVVLGAWGCWRVASRPQVLRRCASGLIGLGRHLPASCRVRAADPEALAQRVSDRIGLLRPSVIQWMLITGCAGLSWVLDFLSLFASVTAVGHLVPWSALVVGFLVVQASIALQIFPGGVGLAEGGLLGVLVAYGVPVAPAVAGVLVYRLINWLGLAAMGWVVYAVQIHLTSHHQHRRAPECPGCGPATTR</sequence>
<keyword evidence="2" id="KW-1003">Cell membrane</keyword>
<dbReference type="OrthoDB" id="3570324at2"/>
<dbReference type="GO" id="GO:0005886">
    <property type="term" value="C:plasma membrane"/>
    <property type="evidence" value="ECO:0007669"/>
    <property type="project" value="UniProtKB-SubCell"/>
</dbReference>
<proteinExistence type="predicted"/>
<dbReference type="PANTHER" id="PTHR39087:SF2">
    <property type="entry name" value="UPF0104 MEMBRANE PROTEIN MJ1595"/>
    <property type="match status" value="1"/>
</dbReference>
<evidence type="ECO:0000256" key="4">
    <source>
        <dbReference type="ARBA" id="ARBA00022989"/>
    </source>
</evidence>
<comment type="caution">
    <text evidence="7">The sequence shown here is derived from an EMBL/GenBank/DDBJ whole genome shotgun (WGS) entry which is preliminary data.</text>
</comment>
<feature type="transmembrane region" description="Helical" evidence="6">
    <location>
        <begin position="251"/>
        <end position="276"/>
    </location>
</feature>
<accession>A0A5M7B7D0</accession>
<organism evidence="7 8">
    <name type="scientific">Saccharopolyspora hirsuta</name>
    <dbReference type="NCBI Taxonomy" id="1837"/>
    <lineage>
        <taxon>Bacteria</taxon>
        <taxon>Bacillati</taxon>
        <taxon>Actinomycetota</taxon>
        <taxon>Actinomycetes</taxon>
        <taxon>Pseudonocardiales</taxon>
        <taxon>Pseudonocardiaceae</taxon>
        <taxon>Saccharopolyspora</taxon>
    </lineage>
</organism>
<keyword evidence="4 6" id="KW-1133">Transmembrane helix</keyword>
<comment type="subcellular location">
    <subcellularLocation>
        <location evidence="1">Cell membrane</location>
        <topology evidence="1">Multi-pass membrane protein</topology>
    </subcellularLocation>
</comment>
<protein>
    <submittedName>
        <fullName evidence="7">Flippase-like domain-containing protein</fullName>
    </submittedName>
</protein>
<evidence type="ECO:0000256" key="6">
    <source>
        <dbReference type="SAM" id="Phobius"/>
    </source>
</evidence>
<dbReference type="EMBL" id="VWPH01000021">
    <property type="protein sequence ID" value="KAA5825496.1"/>
    <property type="molecule type" value="Genomic_DNA"/>
</dbReference>
<feature type="transmembrane region" description="Helical" evidence="6">
    <location>
        <begin position="34"/>
        <end position="52"/>
    </location>
</feature>
<dbReference type="Proteomes" id="UP000323946">
    <property type="component" value="Unassembled WGS sequence"/>
</dbReference>
<evidence type="ECO:0000313" key="8">
    <source>
        <dbReference type="Proteomes" id="UP000323946"/>
    </source>
</evidence>
<evidence type="ECO:0000313" key="7">
    <source>
        <dbReference type="EMBL" id="KAA5825496.1"/>
    </source>
</evidence>
<reference evidence="7 8" key="1">
    <citation type="submission" date="2019-09" db="EMBL/GenBank/DDBJ databases">
        <title>Draft genome sequence of the thermophilic Saccharopolyspora hirsuta VKM Ac-666T.</title>
        <authorList>
            <person name="Lobastova T.G."/>
            <person name="Fokina V."/>
            <person name="Bragin E.Y."/>
            <person name="Shtratnikova V.Y."/>
            <person name="Starodumova I.P."/>
            <person name="Tarlachkov S.V."/>
            <person name="Donova M.V."/>
        </authorList>
    </citation>
    <scope>NUCLEOTIDE SEQUENCE [LARGE SCALE GENOMIC DNA]</scope>
    <source>
        <strain evidence="7 8">VKM Ac-666</strain>
    </source>
</reference>
<feature type="transmembrane region" description="Helical" evidence="6">
    <location>
        <begin position="282"/>
        <end position="304"/>
    </location>
</feature>
<dbReference type="Pfam" id="PF03706">
    <property type="entry name" value="LPG_synthase_TM"/>
    <property type="match status" value="1"/>
</dbReference>
<dbReference type="AlphaFoldDB" id="A0A5M7B7D0"/>
<evidence type="ECO:0000256" key="1">
    <source>
        <dbReference type="ARBA" id="ARBA00004651"/>
    </source>
</evidence>
<keyword evidence="3 6" id="KW-0812">Transmembrane</keyword>
<evidence type="ECO:0000256" key="3">
    <source>
        <dbReference type="ARBA" id="ARBA00022692"/>
    </source>
</evidence>
<name>A0A5M7B7D0_SACHI</name>
<keyword evidence="8" id="KW-1185">Reference proteome</keyword>
<gene>
    <name evidence="7" type="ORF">F1721_33245</name>
</gene>
<feature type="transmembrane region" description="Helical" evidence="6">
    <location>
        <begin position="179"/>
        <end position="199"/>
    </location>
</feature>
<dbReference type="PANTHER" id="PTHR39087">
    <property type="entry name" value="UPF0104 MEMBRANE PROTEIN MJ1595"/>
    <property type="match status" value="1"/>
</dbReference>
<keyword evidence="5 6" id="KW-0472">Membrane</keyword>
<evidence type="ECO:0000256" key="2">
    <source>
        <dbReference type="ARBA" id="ARBA00022475"/>
    </source>
</evidence>
<dbReference type="InterPro" id="IPR022791">
    <property type="entry name" value="L-PG_synthase/AglD"/>
</dbReference>
<dbReference type="NCBIfam" id="TIGR00374">
    <property type="entry name" value="flippase-like domain"/>
    <property type="match status" value="1"/>
</dbReference>
<feature type="transmembrane region" description="Helical" evidence="6">
    <location>
        <begin position="149"/>
        <end position="173"/>
    </location>
</feature>
<feature type="transmembrane region" description="Helical" evidence="6">
    <location>
        <begin position="316"/>
        <end position="335"/>
    </location>
</feature>